<evidence type="ECO:0000313" key="4">
    <source>
        <dbReference type="Proteomes" id="UP001260072"/>
    </source>
</evidence>
<feature type="domain" description="NAD-dependent epimerase/dehydratase" evidence="2">
    <location>
        <begin position="14"/>
        <end position="176"/>
    </location>
</feature>
<accession>A0ABU1FFR0</accession>
<reference evidence="4" key="1">
    <citation type="submission" date="2023-07" db="EMBL/GenBank/DDBJ databases">
        <title>Description of three actinobacteria isolated from air of manufacturing shop in a pharmaceutical factory.</title>
        <authorList>
            <person name="Zhang D.-F."/>
        </authorList>
    </citation>
    <scope>NUCLEOTIDE SEQUENCE [LARGE SCALE GENOMIC DNA]</scope>
    <source>
        <strain evidence="4">CCTCC AB 2011122</strain>
    </source>
</reference>
<proteinExistence type="inferred from homology"/>
<sequence length="484" mass="53111">MTETFQSSRGRRRVLLTGASGNWGRATLRELRERADRIDAIALALPTERDRAALAEFDDMPNLEIVWGDLTDAATVAACVARVDVVLHVGAVVSPLADERPELAHRVNVGSIRNIVEAVLALPDPASVAIVGVGSVAQTGSRNPPRHWGRVGDPIRVSQYDEYGQSKVVAERILVDSGLPKWVQLRQTGIFHPGMLEIRDPIMTHSPFGGVMEWASAEDSARLLANLCEADVPDEVWGGVYNIGGGEGWRLTNWELQTAIGRAMGVRDIRRWYDRDWFATRNFHGQWYVDSDRLDKLVPFRRDTFDDALARAIAAAPASVRSASRVPAWVVKHLVMKPLTRKPRGTMAAIRRGDDAEITAHFGSRAEWEAIGDWSTFEPPSPSRVPSLLDHGYDQSKPPTEWSALDYLEVAAHRGGHLLSTEIVRGDVATPIAWACAFGHEFSASPRLVLTAGHWCPVCVTDAAGYAAQAERNAFLAQVTGEAT</sequence>
<dbReference type="SUPFAM" id="SSF51735">
    <property type="entry name" value="NAD(P)-binding Rossmann-fold domains"/>
    <property type="match status" value="1"/>
</dbReference>
<evidence type="ECO:0000313" key="3">
    <source>
        <dbReference type="EMBL" id="MDR5690588.1"/>
    </source>
</evidence>
<comment type="similarity">
    <text evidence="1">Belongs to the NAD(P)-dependent epimerase/dehydratase family.</text>
</comment>
<dbReference type="Pfam" id="PF01370">
    <property type="entry name" value="Epimerase"/>
    <property type="match status" value="1"/>
</dbReference>
<protein>
    <submittedName>
        <fullName evidence="3">NAD(P)-dependent oxidoreductase</fullName>
    </submittedName>
</protein>
<gene>
    <name evidence="3" type="ORF">RH861_00765</name>
</gene>
<dbReference type="EMBL" id="JAVKGS010000001">
    <property type="protein sequence ID" value="MDR5690588.1"/>
    <property type="molecule type" value="Genomic_DNA"/>
</dbReference>
<dbReference type="Proteomes" id="UP001260072">
    <property type="component" value="Unassembled WGS sequence"/>
</dbReference>
<dbReference type="PANTHER" id="PTHR42687">
    <property type="entry name" value="L-THREONINE 3-DEHYDROGENASE"/>
    <property type="match status" value="1"/>
</dbReference>
<comment type="caution">
    <text evidence="3">The sequence shown here is derived from an EMBL/GenBank/DDBJ whole genome shotgun (WGS) entry which is preliminary data.</text>
</comment>
<dbReference type="InterPro" id="IPR051225">
    <property type="entry name" value="NAD(P)_epim/dehydratase"/>
</dbReference>
<dbReference type="InterPro" id="IPR036291">
    <property type="entry name" value="NAD(P)-bd_dom_sf"/>
</dbReference>
<keyword evidence="4" id="KW-1185">Reference proteome</keyword>
<name>A0ABU1FFR0_9MICO</name>
<dbReference type="RefSeq" id="WP_310519321.1">
    <property type="nucleotide sequence ID" value="NZ_BAABBS010000001.1"/>
</dbReference>
<dbReference type="InterPro" id="IPR001509">
    <property type="entry name" value="Epimerase_deHydtase"/>
</dbReference>
<organism evidence="3 4">
    <name type="scientific">Agromyces indicus</name>
    <dbReference type="NCBI Taxonomy" id="758919"/>
    <lineage>
        <taxon>Bacteria</taxon>
        <taxon>Bacillati</taxon>
        <taxon>Actinomycetota</taxon>
        <taxon>Actinomycetes</taxon>
        <taxon>Micrococcales</taxon>
        <taxon>Microbacteriaceae</taxon>
        <taxon>Agromyces</taxon>
    </lineage>
</organism>
<dbReference type="PANTHER" id="PTHR42687:SF1">
    <property type="entry name" value="L-THREONINE 3-DEHYDROGENASE, MITOCHONDRIAL"/>
    <property type="match status" value="1"/>
</dbReference>
<evidence type="ECO:0000259" key="2">
    <source>
        <dbReference type="Pfam" id="PF01370"/>
    </source>
</evidence>
<evidence type="ECO:0000256" key="1">
    <source>
        <dbReference type="ARBA" id="ARBA00007637"/>
    </source>
</evidence>
<dbReference type="Gene3D" id="3.40.50.720">
    <property type="entry name" value="NAD(P)-binding Rossmann-like Domain"/>
    <property type="match status" value="1"/>
</dbReference>